<dbReference type="InterPro" id="IPR036397">
    <property type="entry name" value="RNaseH_sf"/>
</dbReference>
<sequence length="64" mass="7528">MQAWLYLAVLIDLHSRRIFGWRLDRQMETALVSHTLMIAVNFRTTPKGLLYHSARGSQHATKRY</sequence>
<gene>
    <name evidence="2" type="ORF">ACCI51_11160</name>
</gene>
<reference evidence="2 3" key="1">
    <citation type="submission" date="2024-08" db="EMBL/GenBank/DDBJ databases">
        <authorList>
            <person name="Ishaq N."/>
        </authorList>
    </citation>
    <scope>NUCLEOTIDE SEQUENCE [LARGE SCALE GENOMIC DNA]</scope>
    <source>
        <strain evidence="2 3">JCM 30400</strain>
    </source>
</reference>
<dbReference type="PANTHER" id="PTHR46889">
    <property type="entry name" value="TRANSPOSASE INSF FOR INSERTION SEQUENCE IS3B-RELATED"/>
    <property type="match status" value="1"/>
</dbReference>
<dbReference type="Pfam" id="PF00665">
    <property type="entry name" value="rve"/>
    <property type="match status" value="1"/>
</dbReference>
<evidence type="ECO:0000313" key="2">
    <source>
        <dbReference type="EMBL" id="MFA0791104.1"/>
    </source>
</evidence>
<dbReference type="RefSeq" id="WP_366525587.1">
    <property type="nucleotide sequence ID" value="NZ_JBGMEL010000010.1"/>
</dbReference>
<dbReference type="SUPFAM" id="SSF53098">
    <property type="entry name" value="Ribonuclease H-like"/>
    <property type="match status" value="1"/>
</dbReference>
<dbReference type="InterPro" id="IPR012337">
    <property type="entry name" value="RNaseH-like_sf"/>
</dbReference>
<comment type="caution">
    <text evidence="2">The sequence shown here is derived from an EMBL/GenBank/DDBJ whole genome shotgun (WGS) entry which is preliminary data.</text>
</comment>
<dbReference type="InterPro" id="IPR001584">
    <property type="entry name" value="Integrase_cat-core"/>
</dbReference>
<dbReference type="Gene3D" id="3.30.420.10">
    <property type="entry name" value="Ribonuclease H-like superfamily/Ribonuclease H"/>
    <property type="match status" value="1"/>
</dbReference>
<accession>A0ABV4NQ11</accession>
<name>A0ABV4NQ11_9GAMM</name>
<evidence type="ECO:0000259" key="1">
    <source>
        <dbReference type="Pfam" id="PF00665"/>
    </source>
</evidence>
<proteinExistence type="predicted"/>
<dbReference type="EMBL" id="JBGMEL010000010">
    <property type="protein sequence ID" value="MFA0791104.1"/>
    <property type="molecule type" value="Genomic_DNA"/>
</dbReference>
<feature type="domain" description="Integrase catalytic" evidence="1">
    <location>
        <begin position="3"/>
        <end position="63"/>
    </location>
</feature>
<protein>
    <submittedName>
        <fullName evidence="2">DDE-type integrase/transposase/recombinase</fullName>
    </submittedName>
</protein>
<keyword evidence="3" id="KW-1185">Reference proteome</keyword>
<dbReference type="PANTHER" id="PTHR46889:SF4">
    <property type="entry name" value="TRANSPOSASE INSO FOR INSERTION SEQUENCE ELEMENT IS911B-RELATED"/>
    <property type="match status" value="1"/>
</dbReference>
<dbReference type="InterPro" id="IPR050900">
    <property type="entry name" value="Transposase_IS3/IS150/IS904"/>
</dbReference>
<organism evidence="2 3">
    <name type="scientific">Microbulbifer echini</name>
    <dbReference type="NCBI Taxonomy" id="1529067"/>
    <lineage>
        <taxon>Bacteria</taxon>
        <taxon>Pseudomonadati</taxon>
        <taxon>Pseudomonadota</taxon>
        <taxon>Gammaproteobacteria</taxon>
        <taxon>Cellvibrionales</taxon>
        <taxon>Microbulbiferaceae</taxon>
        <taxon>Microbulbifer</taxon>
    </lineage>
</organism>
<evidence type="ECO:0000313" key="3">
    <source>
        <dbReference type="Proteomes" id="UP001569414"/>
    </source>
</evidence>
<dbReference type="Proteomes" id="UP001569414">
    <property type="component" value="Unassembled WGS sequence"/>
</dbReference>